<proteinExistence type="inferred from homology"/>
<evidence type="ECO:0000313" key="4">
    <source>
        <dbReference type="Proteomes" id="UP000655225"/>
    </source>
</evidence>
<dbReference type="GO" id="GO:0042277">
    <property type="term" value="F:peptide binding"/>
    <property type="evidence" value="ECO:0007669"/>
    <property type="project" value="TreeGrafter"/>
</dbReference>
<dbReference type="AlphaFoldDB" id="A0A834YUC6"/>
<evidence type="ECO:0000256" key="1">
    <source>
        <dbReference type="ARBA" id="ARBA00010136"/>
    </source>
</evidence>
<organism evidence="3 4">
    <name type="scientific">Tetracentron sinense</name>
    <name type="common">Spur-leaf</name>
    <dbReference type="NCBI Taxonomy" id="13715"/>
    <lineage>
        <taxon>Eukaryota</taxon>
        <taxon>Viridiplantae</taxon>
        <taxon>Streptophyta</taxon>
        <taxon>Embryophyta</taxon>
        <taxon>Tracheophyta</taxon>
        <taxon>Spermatophyta</taxon>
        <taxon>Magnoliopsida</taxon>
        <taxon>Trochodendrales</taxon>
        <taxon>Trochodendraceae</taxon>
        <taxon>Tetracentron</taxon>
    </lineage>
</organism>
<dbReference type="Proteomes" id="UP000655225">
    <property type="component" value="Unassembled WGS sequence"/>
</dbReference>
<dbReference type="GO" id="GO:0006508">
    <property type="term" value="P:proteolysis"/>
    <property type="evidence" value="ECO:0007669"/>
    <property type="project" value="TreeGrafter"/>
</dbReference>
<sequence length="270" mass="31242">MIHLLQPPDKGNNDKEIKAPLPFRFFSIRIFPREHYHWKLGWESVSGDNHLSTLLRGEVLTALATFGHDKTHKEAMRRFYLFLGDRNTTLLPADMRKAAYVAVMRNTSTMNRNGFESLLNVYREADAVQEKTRVLGSMASCPDPDIVLEVLNFFLSDEVRDQDIVYGLLGISLEGRETAWRWLKENWDIIFHKWGSGILLTHFIRDIVALFCSNEKADEVEEFFASRDTTSIAMTLKHALEQIRNKARWVENIKREESIEGLIKALACRE</sequence>
<protein>
    <recommendedName>
        <fullName evidence="2">ERAP1-like C-terminal domain-containing protein</fullName>
    </recommendedName>
</protein>
<dbReference type="GO" id="GO:0043171">
    <property type="term" value="P:peptide catabolic process"/>
    <property type="evidence" value="ECO:0007669"/>
    <property type="project" value="TreeGrafter"/>
</dbReference>
<dbReference type="OMA" id="RWVENIK"/>
<dbReference type="EMBL" id="JABCRI010000015">
    <property type="protein sequence ID" value="KAF8393585.1"/>
    <property type="molecule type" value="Genomic_DNA"/>
</dbReference>
<accession>A0A834YUC6</accession>
<dbReference type="GO" id="GO:0016020">
    <property type="term" value="C:membrane"/>
    <property type="evidence" value="ECO:0007669"/>
    <property type="project" value="TreeGrafter"/>
</dbReference>
<comment type="similarity">
    <text evidence="1">Belongs to the peptidase M1 family.</text>
</comment>
<gene>
    <name evidence="3" type="ORF">HHK36_021829</name>
</gene>
<reference evidence="3 4" key="1">
    <citation type="submission" date="2020-04" db="EMBL/GenBank/DDBJ databases">
        <title>Plant Genome Project.</title>
        <authorList>
            <person name="Zhang R.-G."/>
        </authorList>
    </citation>
    <scope>NUCLEOTIDE SEQUENCE [LARGE SCALE GENOMIC DNA]</scope>
    <source>
        <strain evidence="3">YNK0</strain>
        <tissue evidence="3">Leaf</tissue>
    </source>
</reference>
<dbReference type="GO" id="GO:0005615">
    <property type="term" value="C:extracellular space"/>
    <property type="evidence" value="ECO:0007669"/>
    <property type="project" value="TreeGrafter"/>
</dbReference>
<dbReference type="Gene3D" id="1.25.50.20">
    <property type="match status" value="1"/>
</dbReference>
<name>A0A834YUC6_TETSI</name>
<feature type="domain" description="ERAP1-like C-terminal" evidence="2">
    <location>
        <begin position="39"/>
        <end position="245"/>
    </location>
</feature>
<dbReference type="GO" id="GO:0005737">
    <property type="term" value="C:cytoplasm"/>
    <property type="evidence" value="ECO:0007669"/>
    <property type="project" value="TreeGrafter"/>
</dbReference>
<dbReference type="GO" id="GO:0070006">
    <property type="term" value="F:metalloaminopeptidase activity"/>
    <property type="evidence" value="ECO:0007669"/>
    <property type="project" value="TreeGrafter"/>
</dbReference>
<dbReference type="InterPro" id="IPR024571">
    <property type="entry name" value="ERAP1-like_C_dom"/>
</dbReference>
<comment type="caution">
    <text evidence="3">The sequence shown here is derived from an EMBL/GenBank/DDBJ whole genome shotgun (WGS) entry which is preliminary data.</text>
</comment>
<dbReference type="PANTHER" id="PTHR11533">
    <property type="entry name" value="PROTEASE M1 ZINC METALLOPROTEASE"/>
    <property type="match status" value="1"/>
</dbReference>
<dbReference type="OrthoDB" id="10031169at2759"/>
<dbReference type="FunFam" id="1.25.50.20:FF:000002">
    <property type="entry name" value="Aminopeptidase"/>
    <property type="match status" value="1"/>
</dbReference>
<dbReference type="InterPro" id="IPR050344">
    <property type="entry name" value="Peptidase_M1_aminopeptidases"/>
</dbReference>
<evidence type="ECO:0000313" key="3">
    <source>
        <dbReference type="EMBL" id="KAF8393585.1"/>
    </source>
</evidence>
<keyword evidence="4" id="KW-1185">Reference proteome</keyword>
<dbReference type="GO" id="GO:0008270">
    <property type="term" value="F:zinc ion binding"/>
    <property type="evidence" value="ECO:0007669"/>
    <property type="project" value="TreeGrafter"/>
</dbReference>
<dbReference type="PANTHER" id="PTHR11533:SF274">
    <property type="entry name" value="AMINOPEPTIDASE"/>
    <property type="match status" value="1"/>
</dbReference>
<dbReference type="Pfam" id="PF11838">
    <property type="entry name" value="ERAP1_C"/>
    <property type="match status" value="1"/>
</dbReference>
<evidence type="ECO:0000259" key="2">
    <source>
        <dbReference type="Pfam" id="PF11838"/>
    </source>
</evidence>